<reference evidence="9" key="1">
    <citation type="submission" date="2021-11" db="EMBL/GenBank/DDBJ databases">
        <authorList>
            <consortium name="Genoscope - CEA"/>
            <person name="William W."/>
        </authorList>
    </citation>
    <scope>NUCLEOTIDE SEQUENCE</scope>
</reference>
<feature type="domain" description="Endoplasmic reticulum vesicle transporter N-terminal" evidence="8">
    <location>
        <begin position="7"/>
        <end position="93"/>
    </location>
</feature>
<evidence type="ECO:0000256" key="2">
    <source>
        <dbReference type="ARBA" id="ARBA00005648"/>
    </source>
</evidence>
<dbReference type="InterPro" id="IPR012936">
    <property type="entry name" value="Erv_C"/>
</dbReference>
<keyword evidence="10" id="KW-1185">Reference proteome</keyword>
<dbReference type="Pfam" id="PF07970">
    <property type="entry name" value="COPIIcoated_ERV"/>
    <property type="match status" value="1"/>
</dbReference>
<feature type="compositionally biased region" description="Basic and acidic residues" evidence="6">
    <location>
        <begin position="261"/>
        <end position="277"/>
    </location>
</feature>
<evidence type="ECO:0000256" key="6">
    <source>
        <dbReference type="SAM" id="MobiDB-lite"/>
    </source>
</evidence>
<evidence type="ECO:0000259" key="7">
    <source>
        <dbReference type="Pfam" id="PF07970"/>
    </source>
</evidence>
<organism evidence="9 10">
    <name type="scientific">Pelagomonas calceolata</name>
    <dbReference type="NCBI Taxonomy" id="35677"/>
    <lineage>
        <taxon>Eukaryota</taxon>
        <taxon>Sar</taxon>
        <taxon>Stramenopiles</taxon>
        <taxon>Ochrophyta</taxon>
        <taxon>Pelagophyceae</taxon>
        <taxon>Pelagomonadales</taxon>
        <taxon>Pelagomonadaceae</taxon>
        <taxon>Pelagomonas</taxon>
    </lineage>
</organism>
<evidence type="ECO:0000313" key="9">
    <source>
        <dbReference type="EMBL" id="CAH0364390.1"/>
    </source>
</evidence>
<comment type="similarity">
    <text evidence="2">Belongs to the ERGIC family.</text>
</comment>
<evidence type="ECO:0000256" key="3">
    <source>
        <dbReference type="ARBA" id="ARBA00022692"/>
    </source>
</evidence>
<feature type="region of interest" description="Disordered" evidence="6">
    <location>
        <begin position="259"/>
        <end position="291"/>
    </location>
</feature>
<dbReference type="GO" id="GO:0016020">
    <property type="term" value="C:membrane"/>
    <property type="evidence" value="ECO:0007669"/>
    <property type="project" value="UniProtKB-SubCell"/>
</dbReference>
<comment type="subcellular location">
    <subcellularLocation>
        <location evidence="1">Membrane</location>
        <topology evidence="1">Multi-pass membrane protein</topology>
    </subcellularLocation>
</comment>
<dbReference type="PANTHER" id="PTHR10984">
    <property type="entry name" value="ENDOPLASMIC RETICULUM-GOLGI INTERMEDIATE COMPARTMENT PROTEIN"/>
    <property type="match status" value="1"/>
</dbReference>
<dbReference type="Pfam" id="PF13850">
    <property type="entry name" value="ERGIC_N"/>
    <property type="match status" value="1"/>
</dbReference>
<name>A0A8J2WT38_9STRA</name>
<keyword evidence="3" id="KW-0812">Transmembrane</keyword>
<dbReference type="InterPro" id="IPR039542">
    <property type="entry name" value="Erv_N"/>
</dbReference>
<dbReference type="Proteomes" id="UP000789595">
    <property type="component" value="Unassembled WGS sequence"/>
</dbReference>
<evidence type="ECO:0000313" key="10">
    <source>
        <dbReference type="Proteomes" id="UP000789595"/>
    </source>
</evidence>
<dbReference type="PROSITE" id="PS51257">
    <property type="entry name" value="PROKAR_LIPOPROTEIN"/>
    <property type="match status" value="1"/>
</dbReference>
<comment type="caution">
    <text evidence="9">The sequence shown here is derived from an EMBL/GenBank/DDBJ whole genome shotgun (WGS) entry which is preliminary data.</text>
</comment>
<evidence type="ECO:0000256" key="1">
    <source>
        <dbReference type="ARBA" id="ARBA00004141"/>
    </source>
</evidence>
<protein>
    <recommendedName>
        <fullName evidence="11">Endoplasmic reticulum vesicle transporter C-terminal domain-containing protein</fullName>
    </recommendedName>
</protein>
<sequence length="419" mass="46431">MAALEKLRELDMYPKTRDEFRVRTSQGGAATVVACLVAIWLVRTEFSHTLGVETRDRLYVNSSHGNGLRVSLDLEFPHASCELLAVDANDDGGRSLEAVQHITKTRLDQRGRPLPARRAASIKQQVGNTATHEDHISADEEVKSEDCGDCYGAEDDEQPCCNTCEEVQNAYRRRGWTFKPETAVQCTGKNAYDALDKGAKGVSEGCRIAGTLDLPAVAGNFHVAPGRHLKQANAFQGLDVVLLTFEQFNVSHTVNKIAFGPEHHDEPDSVGREDSRTYRRKKRRRGPPPLLANLTSQLDGQKRYITDGYGMRLCMHQYYVKVVPTVYSYLDGSTREVWQYSVTEHVRHVTPGSGRGLPGVFFFYEVSPLVAEFEERRQGWRALLTGLAAIVGGVHATAALVDRTLAALLAKHSSRGLTH</sequence>
<keyword evidence="5" id="KW-0472">Membrane</keyword>
<dbReference type="GO" id="GO:0030134">
    <property type="term" value="C:COPII-coated ER to Golgi transport vesicle"/>
    <property type="evidence" value="ECO:0007669"/>
    <property type="project" value="TreeGrafter"/>
</dbReference>
<evidence type="ECO:0000259" key="8">
    <source>
        <dbReference type="Pfam" id="PF13850"/>
    </source>
</evidence>
<accession>A0A8J2WT38</accession>
<feature type="domain" description="Endoplasmic reticulum vesicle transporter C-terminal" evidence="7">
    <location>
        <begin position="150"/>
        <end position="402"/>
    </location>
</feature>
<gene>
    <name evidence="9" type="ORF">PECAL_1P07490</name>
</gene>
<proteinExistence type="inferred from homology"/>
<dbReference type="InterPro" id="IPR045888">
    <property type="entry name" value="Erv"/>
</dbReference>
<evidence type="ECO:0008006" key="11">
    <source>
        <dbReference type="Google" id="ProtNLM"/>
    </source>
</evidence>
<evidence type="ECO:0000256" key="4">
    <source>
        <dbReference type="ARBA" id="ARBA00022989"/>
    </source>
</evidence>
<evidence type="ECO:0000256" key="5">
    <source>
        <dbReference type="ARBA" id="ARBA00023136"/>
    </source>
</evidence>
<dbReference type="AlphaFoldDB" id="A0A8J2WT38"/>
<keyword evidence="4" id="KW-1133">Transmembrane helix</keyword>
<dbReference type="GO" id="GO:0005783">
    <property type="term" value="C:endoplasmic reticulum"/>
    <property type="evidence" value="ECO:0007669"/>
    <property type="project" value="TreeGrafter"/>
</dbReference>
<dbReference type="PANTHER" id="PTHR10984:SF25">
    <property type="entry name" value="ENDOPLASMIC RETICULUM-GOLGI INTERMEDIATE COMPARTMENT PROTEIN 3"/>
    <property type="match status" value="1"/>
</dbReference>
<dbReference type="EMBL" id="CAKKNE010000001">
    <property type="protein sequence ID" value="CAH0364390.1"/>
    <property type="molecule type" value="Genomic_DNA"/>
</dbReference>
<dbReference type="OrthoDB" id="270930at2759"/>